<accession>A0A2T0FIQ4</accession>
<dbReference type="Gene3D" id="2.130.10.10">
    <property type="entry name" value="YVTN repeat-like/Quinoprotein amine dehydrogenase"/>
    <property type="match status" value="1"/>
</dbReference>
<dbReference type="PROSITE" id="PS00678">
    <property type="entry name" value="WD_REPEATS_1"/>
    <property type="match status" value="3"/>
</dbReference>
<reference evidence="9 10" key="1">
    <citation type="submission" date="2017-04" db="EMBL/GenBank/DDBJ databases">
        <title>Genome sequencing of [Candida] sorbophila.</title>
        <authorList>
            <person name="Ahn J.O."/>
        </authorList>
    </citation>
    <scope>NUCLEOTIDE SEQUENCE [LARGE SCALE GENOMIC DNA]</scope>
    <source>
        <strain evidence="9 10">DS02</strain>
    </source>
</reference>
<dbReference type="STRING" id="45607.A0A2T0FIQ4"/>
<keyword evidence="1 6" id="KW-0690">Ribosome biogenesis</keyword>
<protein>
    <recommendedName>
        <fullName evidence="6">Ribosome biogenesis protein YTM1</fullName>
    </recommendedName>
</protein>
<dbReference type="PANTHER" id="PTHR19855:SF11">
    <property type="entry name" value="RIBOSOME BIOGENESIS PROTEIN WDR12"/>
    <property type="match status" value="1"/>
</dbReference>
<evidence type="ECO:0000256" key="6">
    <source>
        <dbReference type="HAMAP-Rule" id="MF_03029"/>
    </source>
</evidence>
<dbReference type="InterPro" id="IPR012972">
    <property type="entry name" value="NLE"/>
</dbReference>
<dbReference type="InterPro" id="IPR001680">
    <property type="entry name" value="WD40_rpt"/>
</dbReference>
<keyword evidence="3 7" id="KW-0853">WD repeat</keyword>
<dbReference type="PROSITE" id="PS50294">
    <property type="entry name" value="WD_REPEATS_REGION"/>
    <property type="match status" value="4"/>
</dbReference>
<dbReference type="GO" id="GO:0005654">
    <property type="term" value="C:nucleoplasm"/>
    <property type="evidence" value="ECO:0007669"/>
    <property type="project" value="UniProtKB-SubCell"/>
</dbReference>
<comment type="caution">
    <text evidence="9">The sequence shown here is derived from an EMBL/GenBank/DDBJ whole genome shotgun (WGS) entry which is preliminary data.</text>
</comment>
<organism evidence="9 10">
    <name type="scientific">Wickerhamiella sorbophila</name>
    <dbReference type="NCBI Taxonomy" id="45607"/>
    <lineage>
        <taxon>Eukaryota</taxon>
        <taxon>Fungi</taxon>
        <taxon>Dikarya</taxon>
        <taxon>Ascomycota</taxon>
        <taxon>Saccharomycotina</taxon>
        <taxon>Dipodascomycetes</taxon>
        <taxon>Dipodascales</taxon>
        <taxon>Trichomonascaceae</taxon>
        <taxon>Wickerhamiella</taxon>
    </lineage>
</organism>
<dbReference type="InterPro" id="IPR020472">
    <property type="entry name" value="WD40_PAC1"/>
</dbReference>
<dbReference type="PROSITE" id="PS50082">
    <property type="entry name" value="WD_REPEATS_2"/>
    <property type="match status" value="5"/>
</dbReference>
<sequence length="421" mass="45612">MSSVRVRLITRDDSLKVDDSPLYVPVDLKRYGLSEVVNQLLSTETPIPFDFVIDGKLLRSSLDKYLTEQGLSTESVLTVEYVRSVLPPTFVSSFAHDDWVSSVDINDASQKIVTGSYDGVVRLWDFSGNVTDQLAGHTGAVKSIQWVSDSHLVSAGADRNLCLWKLGDEKAKIACIFQGHTGPVNSTCTLASGKIISGSSDGTLKVWSTRVKELPEAPEAPTSTFTSTKKRRKLAEQALISQRVRGSLATLEGHTAPVTGLAAHSSDANVVYSVSEDHTLRTWDLVTDRLIDTKATAFSLLSVANMGPTTSLIACGSSARHISLIDPRTKTTTSQAQLIGHRNFVVDLAVSPNNPYMLASASHDGTTRLWDVRANKSMYTVARNAKEDNDVYCVAWKSVLAAGGKDKKLEITQVPNSELAA</sequence>
<dbReference type="PRINTS" id="PR00320">
    <property type="entry name" value="GPROTEINBRPT"/>
</dbReference>
<feature type="repeat" description="WD" evidence="7">
    <location>
        <begin position="251"/>
        <end position="293"/>
    </location>
</feature>
<dbReference type="OrthoDB" id="10251381at2759"/>
<dbReference type="EMBL" id="NDIQ01000021">
    <property type="protein sequence ID" value="PRT54865.1"/>
    <property type="molecule type" value="Genomic_DNA"/>
</dbReference>
<dbReference type="Proteomes" id="UP000238350">
    <property type="component" value="Unassembled WGS sequence"/>
</dbReference>
<dbReference type="HAMAP" id="MF_03029">
    <property type="entry name" value="WDR12"/>
    <property type="match status" value="1"/>
</dbReference>
<feature type="repeat" description="WD" evidence="7">
    <location>
        <begin position="134"/>
        <end position="174"/>
    </location>
</feature>
<dbReference type="GO" id="GO:0000466">
    <property type="term" value="P:maturation of 5.8S rRNA from tricistronic rRNA transcript (SSU-rRNA, 5.8S rRNA, LSU-rRNA)"/>
    <property type="evidence" value="ECO:0007669"/>
    <property type="project" value="UniProtKB-UniRule"/>
</dbReference>
<evidence type="ECO:0000256" key="7">
    <source>
        <dbReference type="PROSITE-ProRule" id="PRU00221"/>
    </source>
</evidence>
<proteinExistence type="inferred from homology"/>
<evidence type="ECO:0000256" key="3">
    <source>
        <dbReference type="ARBA" id="ARBA00022574"/>
    </source>
</evidence>
<name>A0A2T0FIQ4_9ASCO</name>
<dbReference type="Pfam" id="PF00400">
    <property type="entry name" value="WD40"/>
    <property type="match status" value="5"/>
</dbReference>
<comment type="subcellular location">
    <subcellularLocation>
        <location evidence="6">Nucleus</location>
        <location evidence="6">Nucleolus</location>
    </subcellularLocation>
    <subcellularLocation>
        <location evidence="6">Nucleus</location>
        <location evidence="6">Nucleoplasm</location>
    </subcellularLocation>
</comment>
<evidence type="ECO:0000256" key="5">
    <source>
        <dbReference type="ARBA" id="ARBA00023242"/>
    </source>
</evidence>
<dbReference type="InterPro" id="IPR019775">
    <property type="entry name" value="WD40_repeat_CS"/>
</dbReference>
<dbReference type="PANTHER" id="PTHR19855">
    <property type="entry name" value="WD40 REPEAT PROTEIN 12, 37"/>
    <property type="match status" value="1"/>
</dbReference>
<keyword evidence="5 6" id="KW-0539">Nucleus</keyword>
<feature type="repeat" description="WD" evidence="7">
    <location>
        <begin position="93"/>
        <end position="127"/>
    </location>
</feature>
<evidence type="ECO:0000256" key="4">
    <source>
        <dbReference type="ARBA" id="ARBA00022737"/>
    </source>
</evidence>
<dbReference type="GO" id="GO:0070545">
    <property type="term" value="C:PeBoW complex"/>
    <property type="evidence" value="ECO:0007669"/>
    <property type="project" value="TreeGrafter"/>
</dbReference>
<dbReference type="AlphaFoldDB" id="A0A2T0FIQ4"/>
<evidence type="ECO:0000259" key="8">
    <source>
        <dbReference type="Pfam" id="PF08154"/>
    </source>
</evidence>
<evidence type="ECO:0000256" key="1">
    <source>
        <dbReference type="ARBA" id="ARBA00022517"/>
    </source>
</evidence>
<dbReference type="InterPro" id="IPR028599">
    <property type="entry name" value="WDR12/Ytm1"/>
</dbReference>
<comment type="subunit">
    <text evidence="6">Component of the NOP7 complex, composed of ERB1, NOP7 and YTM1. Within the NOP7 complex ERB1 appears to interact directly with NOP7 and YTM1. The NOP7 complex also associates with the 66S pre-ribosome.</text>
</comment>
<dbReference type="GO" id="GO:0000463">
    <property type="term" value="P:maturation of LSU-rRNA from tricistronic rRNA transcript (SSU-rRNA, 5.8S rRNA, LSU-rRNA)"/>
    <property type="evidence" value="ECO:0007669"/>
    <property type="project" value="UniProtKB-UniRule"/>
</dbReference>
<keyword evidence="2 6" id="KW-0698">rRNA processing</keyword>
<dbReference type="GO" id="GO:0030687">
    <property type="term" value="C:preribosome, large subunit precursor"/>
    <property type="evidence" value="ECO:0007669"/>
    <property type="project" value="UniProtKB-UniRule"/>
</dbReference>
<evidence type="ECO:0000313" key="9">
    <source>
        <dbReference type="EMBL" id="PRT54865.1"/>
    </source>
</evidence>
<comment type="function">
    <text evidence="6">Component of the NOP7 complex, which is required for maturation of the 25S and 5.8S ribosomal RNAs and formation of the 60S ribosome.</text>
</comment>
<feature type="repeat" description="WD" evidence="7">
    <location>
        <begin position="338"/>
        <end position="380"/>
    </location>
</feature>
<comment type="similarity">
    <text evidence="6">Belongs to the WD repeat WDR12/YTM1 family.</text>
</comment>
<evidence type="ECO:0000313" key="10">
    <source>
        <dbReference type="Proteomes" id="UP000238350"/>
    </source>
</evidence>
<dbReference type="CDD" id="cd00200">
    <property type="entry name" value="WD40"/>
    <property type="match status" value="1"/>
</dbReference>
<dbReference type="InterPro" id="IPR036322">
    <property type="entry name" value="WD40_repeat_dom_sf"/>
</dbReference>
<evidence type="ECO:0000256" key="2">
    <source>
        <dbReference type="ARBA" id="ARBA00022552"/>
    </source>
</evidence>
<dbReference type="SUPFAM" id="SSF50978">
    <property type="entry name" value="WD40 repeat-like"/>
    <property type="match status" value="1"/>
</dbReference>
<keyword evidence="10" id="KW-1185">Reference proteome</keyword>
<dbReference type="SMART" id="SM00320">
    <property type="entry name" value="WD40"/>
    <property type="match status" value="5"/>
</dbReference>
<dbReference type="InterPro" id="IPR015943">
    <property type="entry name" value="WD40/YVTN_repeat-like_dom_sf"/>
</dbReference>
<gene>
    <name evidence="6" type="primary">YTM1</name>
    <name evidence="9" type="ORF">B9G98_02485</name>
</gene>
<keyword evidence="4" id="KW-0677">Repeat</keyword>
<dbReference type="Pfam" id="PF08154">
    <property type="entry name" value="NLE"/>
    <property type="match status" value="1"/>
</dbReference>
<feature type="domain" description="NLE" evidence="8">
    <location>
        <begin position="4"/>
        <end position="66"/>
    </location>
</feature>
<dbReference type="GO" id="GO:0043021">
    <property type="term" value="F:ribonucleoprotein complex binding"/>
    <property type="evidence" value="ECO:0007669"/>
    <property type="project" value="UniProtKB-UniRule"/>
</dbReference>
<feature type="repeat" description="WD" evidence="7">
    <location>
        <begin position="177"/>
        <end position="217"/>
    </location>
</feature>